<dbReference type="PANTHER" id="PTHR12526:SF622">
    <property type="entry name" value="GLYCOSYLTRANSFERASE (GROUP I)"/>
    <property type="match status" value="1"/>
</dbReference>
<protein>
    <submittedName>
        <fullName evidence="2">Putative glycosyl transferase</fullName>
    </submittedName>
</protein>
<dbReference type="KEGG" id="bmei:Spa11_33940"/>
<dbReference type="Proteomes" id="UP000316426">
    <property type="component" value="Chromosome"/>
</dbReference>
<dbReference type="GO" id="GO:0016757">
    <property type="term" value="F:glycosyltransferase activity"/>
    <property type="evidence" value="ECO:0007669"/>
    <property type="project" value="UniProtKB-ARBA"/>
</dbReference>
<proteinExistence type="predicted"/>
<gene>
    <name evidence="2" type="ORF">Spa11_33940</name>
</gene>
<accession>A0A518KBK9</accession>
<dbReference type="InterPro" id="IPR028098">
    <property type="entry name" value="Glyco_trans_4-like_N"/>
</dbReference>
<evidence type="ECO:0000313" key="3">
    <source>
        <dbReference type="Proteomes" id="UP000316426"/>
    </source>
</evidence>
<dbReference type="CDD" id="cd03794">
    <property type="entry name" value="GT4_WbuB-like"/>
    <property type="match status" value="1"/>
</dbReference>
<organism evidence="2 3">
    <name type="scientific">Botrimarina mediterranea</name>
    <dbReference type="NCBI Taxonomy" id="2528022"/>
    <lineage>
        <taxon>Bacteria</taxon>
        <taxon>Pseudomonadati</taxon>
        <taxon>Planctomycetota</taxon>
        <taxon>Planctomycetia</taxon>
        <taxon>Pirellulales</taxon>
        <taxon>Lacipirellulaceae</taxon>
        <taxon>Botrimarina</taxon>
    </lineage>
</organism>
<feature type="domain" description="Glycosyltransferase subfamily 4-like N-terminal" evidence="1">
    <location>
        <begin position="20"/>
        <end position="198"/>
    </location>
</feature>
<dbReference type="Gene3D" id="3.40.50.2000">
    <property type="entry name" value="Glycogen Phosphorylase B"/>
    <property type="match status" value="2"/>
</dbReference>
<evidence type="ECO:0000313" key="2">
    <source>
        <dbReference type="EMBL" id="QDV75181.1"/>
    </source>
</evidence>
<dbReference type="Pfam" id="PF13579">
    <property type="entry name" value="Glyco_trans_4_4"/>
    <property type="match status" value="1"/>
</dbReference>
<evidence type="ECO:0000259" key="1">
    <source>
        <dbReference type="Pfam" id="PF13579"/>
    </source>
</evidence>
<keyword evidence="3" id="KW-1185">Reference proteome</keyword>
<name>A0A518KBK9_9BACT</name>
<dbReference type="AlphaFoldDB" id="A0A518KBK9"/>
<sequence>MRILILTQFYDPEPAFKFPDLARQLAARGHRVQVITGFPCYPFGKTYAGYRQSLCQEHVLDGVLVTRVPQVPDHSRSAIRRAIYYFSFALSAATIGVFKARQADVLLVYQSAMPTGLAGWLVSRLRRIPYVLDVVDLWPESVQASGMLNSRAASGAINFAMSLIYNGANRINVITDGYWRNLAARGISPLKLSLIHCWPAEGLFDPVAPQPAIRREYCMEGKFNIVYAGAIGPVQGLRVLLDVAERLLSDKTIKITVAGEGIQRVELEKEAIDRGLTNLQFVGRRPPEEIRRLYACADALLAHLKPDPLSSISIPSKTFAYMASGKPLLMAVEGEAAAIVQRHGCGIAVAPSNAAALCRAVCKLRDMPILDREEMGAAGRRAYLDNYCSSVQVAKFENLLGKVSGEVLAEVRPSHLNREQHATAL</sequence>
<dbReference type="SUPFAM" id="SSF53756">
    <property type="entry name" value="UDP-Glycosyltransferase/glycogen phosphorylase"/>
    <property type="match status" value="1"/>
</dbReference>
<keyword evidence="2" id="KW-0808">Transferase</keyword>
<dbReference type="RefSeq" id="WP_145114246.1">
    <property type="nucleotide sequence ID" value="NZ_CP036349.1"/>
</dbReference>
<dbReference type="EMBL" id="CP036349">
    <property type="protein sequence ID" value="QDV75181.1"/>
    <property type="molecule type" value="Genomic_DNA"/>
</dbReference>
<reference evidence="2 3" key="1">
    <citation type="submission" date="2019-02" db="EMBL/GenBank/DDBJ databases">
        <title>Deep-cultivation of Planctomycetes and their phenomic and genomic characterization uncovers novel biology.</title>
        <authorList>
            <person name="Wiegand S."/>
            <person name="Jogler M."/>
            <person name="Boedeker C."/>
            <person name="Pinto D."/>
            <person name="Vollmers J."/>
            <person name="Rivas-Marin E."/>
            <person name="Kohn T."/>
            <person name="Peeters S.H."/>
            <person name="Heuer A."/>
            <person name="Rast P."/>
            <person name="Oberbeckmann S."/>
            <person name="Bunk B."/>
            <person name="Jeske O."/>
            <person name="Meyerdierks A."/>
            <person name="Storesund J.E."/>
            <person name="Kallscheuer N."/>
            <person name="Luecker S."/>
            <person name="Lage O.M."/>
            <person name="Pohl T."/>
            <person name="Merkel B.J."/>
            <person name="Hornburger P."/>
            <person name="Mueller R.-W."/>
            <person name="Bruemmer F."/>
            <person name="Labrenz M."/>
            <person name="Spormann A.M."/>
            <person name="Op den Camp H."/>
            <person name="Overmann J."/>
            <person name="Amann R."/>
            <person name="Jetten M.S.M."/>
            <person name="Mascher T."/>
            <person name="Medema M.H."/>
            <person name="Devos D.P."/>
            <person name="Kaster A.-K."/>
            <person name="Ovreas L."/>
            <person name="Rohde M."/>
            <person name="Galperin M.Y."/>
            <person name="Jogler C."/>
        </authorList>
    </citation>
    <scope>NUCLEOTIDE SEQUENCE [LARGE SCALE GENOMIC DNA]</scope>
    <source>
        <strain evidence="2 3">Spa11</strain>
    </source>
</reference>
<dbReference type="Pfam" id="PF13692">
    <property type="entry name" value="Glyco_trans_1_4"/>
    <property type="match status" value="1"/>
</dbReference>
<dbReference type="PANTHER" id="PTHR12526">
    <property type="entry name" value="GLYCOSYLTRANSFERASE"/>
    <property type="match status" value="1"/>
</dbReference>